<dbReference type="Gene3D" id="3.40.50.1110">
    <property type="entry name" value="SGNH hydrolase"/>
    <property type="match status" value="1"/>
</dbReference>
<name>A0A561SV06_9PSEU</name>
<proteinExistence type="predicted"/>
<sequence>MSSPLQVPRMRAAARRMKAGGERFLGGVLPGASARRLQIRAFADDWAAANLEARRATGPLWIVLGDSASQGLGATRRETGYVSVVHERLRHRDAWRVINLSRAGAGITDVLTRQLPELIELTRDETAGLVSCIVGAEDIARRVPGIDVSLRQLLASLPSGAVVGTFARGARGGLAAALDAITREEAARHRLRVAELPPRFGPGSRGREKTPLGDVEHAGWAEAVLAAIDGPPAEIAPSTDPELPVVPAEETKKPAADRKPAADDEAGGDAKPISDSKPAAGAEPVDD</sequence>
<dbReference type="Pfam" id="PF13472">
    <property type="entry name" value="Lipase_GDSL_2"/>
    <property type="match status" value="1"/>
</dbReference>
<evidence type="ECO:0000256" key="1">
    <source>
        <dbReference type="SAM" id="MobiDB-lite"/>
    </source>
</evidence>
<dbReference type="AlphaFoldDB" id="A0A561SV06"/>
<dbReference type="InterPro" id="IPR036514">
    <property type="entry name" value="SGNH_hydro_sf"/>
</dbReference>
<organism evidence="3 4">
    <name type="scientific">Pseudonocardia hierapolitana</name>
    <dbReference type="NCBI Taxonomy" id="1128676"/>
    <lineage>
        <taxon>Bacteria</taxon>
        <taxon>Bacillati</taxon>
        <taxon>Actinomycetota</taxon>
        <taxon>Actinomycetes</taxon>
        <taxon>Pseudonocardiales</taxon>
        <taxon>Pseudonocardiaceae</taxon>
        <taxon>Pseudonocardia</taxon>
    </lineage>
</organism>
<dbReference type="OrthoDB" id="9804395at2"/>
<dbReference type="RefSeq" id="WP_147257659.1">
    <property type="nucleotide sequence ID" value="NZ_VIWU01000001.1"/>
</dbReference>
<comment type="caution">
    <text evidence="3">The sequence shown here is derived from an EMBL/GenBank/DDBJ whole genome shotgun (WGS) entry which is preliminary data.</text>
</comment>
<feature type="domain" description="SGNH hydrolase-type esterase" evidence="2">
    <location>
        <begin position="63"/>
        <end position="200"/>
    </location>
</feature>
<reference evidence="3 4" key="1">
    <citation type="submission" date="2019-06" db="EMBL/GenBank/DDBJ databases">
        <title>Sequencing the genomes of 1000 actinobacteria strains.</title>
        <authorList>
            <person name="Klenk H.-P."/>
        </authorList>
    </citation>
    <scope>NUCLEOTIDE SEQUENCE [LARGE SCALE GENOMIC DNA]</scope>
    <source>
        <strain evidence="3 4">DSM 45671</strain>
    </source>
</reference>
<evidence type="ECO:0000259" key="2">
    <source>
        <dbReference type="Pfam" id="PF13472"/>
    </source>
</evidence>
<keyword evidence="4" id="KW-1185">Reference proteome</keyword>
<protein>
    <recommendedName>
        <fullName evidence="2">SGNH hydrolase-type esterase domain-containing protein</fullName>
    </recommendedName>
</protein>
<accession>A0A561SV06</accession>
<dbReference type="EMBL" id="VIWU01000001">
    <property type="protein sequence ID" value="TWF78697.1"/>
    <property type="molecule type" value="Genomic_DNA"/>
</dbReference>
<evidence type="ECO:0000313" key="3">
    <source>
        <dbReference type="EMBL" id="TWF78697.1"/>
    </source>
</evidence>
<dbReference type="Proteomes" id="UP000321261">
    <property type="component" value="Unassembled WGS sequence"/>
</dbReference>
<evidence type="ECO:0000313" key="4">
    <source>
        <dbReference type="Proteomes" id="UP000321261"/>
    </source>
</evidence>
<feature type="compositionally biased region" description="Basic and acidic residues" evidence="1">
    <location>
        <begin position="249"/>
        <end position="262"/>
    </location>
</feature>
<dbReference type="SUPFAM" id="SSF52266">
    <property type="entry name" value="SGNH hydrolase"/>
    <property type="match status" value="1"/>
</dbReference>
<dbReference type="InterPro" id="IPR013830">
    <property type="entry name" value="SGNH_hydro"/>
</dbReference>
<feature type="region of interest" description="Disordered" evidence="1">
    <location>
        <begin position="231"/>
        <end position="287"/>
    </location>
</feature>
<gene>
    <name evidence="3" type="ORF">FHX44_114620</name>
</gene>